<accession>A0AAE9Y6I4</accession>
<protein>
    <submittedName>
        <fullName evidence="7">TetR/AcrR family transcriptional regulator</fullName>
    </submittedName>
</protein>
<dbReference type="GO" id="GO:0046677">
    <property type="term" value="P:response to antibiotic"/>
    <property type="evidence" value="ECO:0007669"/>
    <property type="project" value="InterPro"/>
</dbReference>
<reference evidence="7" key="1">
    <citation type="submission" date="2023-01" db="EMBL/GenBank/DDBJ databases">
        <title>The diversity of Class Acidimicrobiia in South China Sea sediment environments and the proposal of Iamia marina sp. nov., a novel species of the genus Iamia.</title>
        <authorList>
            <person name="He Y."/>
            <person name="Tian X."/>
        </authorList>
    </citation>
    <scope>NUCLEOTIDE SEQUENCE</scope>
    <source>
        <strain evidence="7">DSM 19957</strain>
    </source>
</reference>
<evidence type="ECO:0000256" key="2">
    <source>
        <dbReference type="ARBA" id="ARBA00023015"/>
    </source>
</evidence>
<dbReference type="PANTHER" id="PTHR30055">
    <property type="entry name" value="HTH-TYPE TRANSCRIPTIONAL REGULATOR RUTR"/>
    <property type="match status" value="1"/>
</dbReference>
<feature type="domain" description="HTH tetR-type" evidence="6">
    <location>
        <begin position="17"/>
        <end position="77"/>
    </location>
</feature>
<dbReference type="SUPFAM" id="SSF46689">
    <property type="entry name" value="Homeodomain-like"/>
    <property type="match status" value="1"/>
</dbReference>
<dbReference type="InterPro" id="IPR050109">
    <property type="entry name" value="HTH-type_TetR-like_transc_reg"/>
</dbReference>
<proteinExistence type="predicted"/>
<evidence type="ECO:0000256" key="5">
    <source>
        <dbReference type="PROSITE-ProRule" id="PRU00335"/>
    </source>
</evidence>
<dbReference type="InterPro" id="IPR001647">
    <property type="entry name" value="HTH_TetR"/>
</dbReference>
<evidence type="ECO:0000256" key="3">
    <source>
        <dbReference type="ARBA" id="ARBA00023125"/>
    </source>
</evidence>
<dbReference type="PRINTS" id="PR00455">
    <property type="entry name" value="HTHTETR"/>
</dbReference>
<dbReference type="EMBL" id="CP116942">
    <property type="protein sequence ID" value="WCO67594.1"/>
    <property type="molecule type" value="Genomic_DNA"/>
</dbReference>
<dbReference type="PROSITE" id="PS50977">
    <property type="entry name" value="HTH_TETR_2"/>
    <property type="match status" value="1"/>
</dbReference>
<dbReference type="KEGG" id="ima:PO878_02520"/>
<evidence type="ECO:0000256" key="1">
    <source>
        <dbReference type="ARBA" id="ARBA00022491"/>
    </source>
</evidence>
<gene>
    <name evidence="7" type="ORF">PO878_02520</name>
</gene>
<organism evidence="7 8">
    <name type="scientific">Iamia majanohamensis</name>
    <dbReference type="NCBI Taxonomy" id="467976"/>
    <lineage>
        <taxon>Bacteria</taxon>
        <taxon>Bacillati</taxon>
        <taxon>Actinomycetota</taxon>
        <taxon>Acidimicrobiia</taxon>
        <taxon>Acidimicrobiales</taxon>
        <taxon>Iamiaceae</taxon>
        <taxon>Iamia</taxon>
    </lineage>
</organism>
<feature type="DNA-binding region" description="H-T-H motif" evidence="5">
    <location>
        <begin position="40"/>
        <end position="59"/>
    </location>
</feature>
<dbReference type="InterPro" id="IPR009057">
    <property type="entry name" value="Homeodomain-like_sf"/>
</dbReference>
<keyword evidence="1" id="KW-0678">Repressor</keyword>
<dbReference type="Pfam" id="PF00440">
    <property type="entry name" value="TetR_N"/>
    <property type="match status" value="1"/>
</dbReference>
<evidence type="ECO:0000259" key="6">
    <source>
        <dbReference type="PROSITE" id="PS50977"/>
    </source>
</evidence>
<dbReference type="RefSeq" id="WP_272737115.1">
    <property type="nucleotide sequence ID" value="NZ_CP116942.1"/>
</dbReference>
<dbReference type="GO" id="GO:0045892">
    <property type="term" value="P:negative regulation of DNA-templated transcription"/>
    <property type="evidence" value="ECO:0007669"/>
    <property type="project" value="InterPro"/>
</dbReference>
<evidence type="ECO:0000313" key="7">
    <source>
        <dbReference type="EMBL" id="WCO67594.1"/>
    </source>
</evidence>
<name>A0AAE9Y6I4_9ACTN</name>
<dbReference type="Pfam" id="PF02909">
    <property type="entry name" value="TetR_C_1"/>
    <property type="match status" value="1"/>
</dbReference>
<dbReference type="InterPro" id="IPR036271">
    <property type="entry name" value="Tet_transcr_reg_TetR-rel_C_sf"/>
</dbReference>
<dbReference type="GO" id="GO:0000976">
    <property type="term" value="F:transcription cis-regulatory region binding"/>
    <property type="evidence" value="ECO:0007669"/>
    <property type="project" value="TreeGrafter"/>
</dbReference>
<dbReference type="Gene3D" id="1.10.10.60">
    <property type="entry name" value="Homeodomain-like"/>
    <property type="match status" value="1"/>
</dbReference>
<dbReference type="PRINTS" id="PR00400">
    <property type="entry name" value="TETREPRESSOR"/>
</dbReference>
<dbReference type="GO" id="GO:0003700">
    <property type="term" value="F:DNA-binding transcription factor activity"/>
    <property type="evidence" value="ECO:0007669"/>
    <property type="project" value="TreeGrafter"/>
</dbReference>
<dbReference type="InterPro" id="IPR004111">
    <property type="entry name" value="Repressor_TetR_C"/>
</dbReference>
<sequence length="227" mass="23898">MAATDEDGEGGPATRPPLTRERVLGAAVALADEEGIGAVTMRALARRLGVEAMSLYHHVAGKEQILDGMVDLVFGEVDLPRVGAPWRPAMRARAASARDVLGRHPWATPLLDSRTAPGPATLLHHDRVLGCLRADGFSLVMAAHAVALLDSYVYGFATQEAALPGADDDGLAEAAAEITGGLDPDTYPHLVEMAADHVLRPGYSFGDEFAFGLELVLEGLERALDAG</sequence>
<dbReference type="SUPFAM" id="SSF48498">
    <property type="entry name" value="Tetracyclin repressor-like, C-terminal domain"/>
    <property type="match status" value="1"/>
</dbReference>
<evidence type="ECO:0000256" key="4">
    <source>
        <dbReference type="ARBA" id="ARBA00023163"/>
    </source>
</evidence>
<dbReference type="PANTHER" id="PTHR30055:SF151">
    <property type="entry name" value="TRANSCRIPTIONAL REGULATORY PROTEIN"/>
    <property type="match status" value="1"/>
</dbReference>
<keyword evidence="8" id="KW-1185">Reference proteome</keyword>
<keyword evidence="2" id="KW-0805">Transcription regulation</keyword>
<dbReference type="InterPro" id="IPR003012">
    <property type="entry name" value="Tet_transcr_reg_TetR"/>
</dbReference>
<dbReference type="AlphaFoldDB" id="A0AAE9Y6I4"/>
<dbReference type="Proteomes" id="UP001216390">
    <property type="component" value="Chromosome"/>
</dbReference>
<dbReference type="Gene3D" id="1.10.357.10">
    <property type="entry name" value="Tetracycline Repressor, domain 2"/>
    <property type="match status" value="1"/>
</dbReference>
<keyword evidence="3 5" id="KW-0238">DNA-binding</keyword>
<evidence type="ECO:0000313" key="8">
    <source>
        <dbReference type="Proteomes" id="UP001216390"/>
    </source>
</evidence>
<keyword evidence="4" id="KW-0804">Transcription</keyword>